<dbReference type="Gene3D" id="3.30.930.10">
    <property type="entry name" value="Bira Bifunctional Protein, Domain 2"/>
    <property type="match status" value="1"/>
</dbReference>
<dbReference type="GO" id="GO:0004828">
    <property type="term" value="F:serine-tRNA ligase activity"/>
    <property type="evidence" value="ECO:0007669"/>
    <property type="project" value="UniProtKB-EC"/>
</dbReference>
<comment type="caution">
    <text evidence="13">The sequence shown here is derived from an EMBL/GenBank/DDBJ whole genome shotgun (WGS) entry which is preliminary data.</text>
</comment>
<protein>
    <recommendedName>
        <fullName evidence="2">serine--tRNA ligase</fullName>
        <ecNumber evidence="2">6.1.1.11</ecNumber>
    </recommendedName>
    <alternativeName>
        <fullName evidence="8">Seryl-tRNA synthetase</fullName>
    </alternativeName>
</protein>
<keyword evidence="6" id="KW-0648">Protein biosynthesis</keyword>
<dbReference type="NCBIfam" id="TIGR00414">
    <property type="entry name" value="serS"/>
    <property type="match status" value="1"/>
</dbReference>
<dbReference type="PANTHER" id="PTHR11778">
    <property type="entry name" value="SERYL-TRNA SYNTHETASE"/>
    <property type="match status" value="1"/>
</dbReference>
<dbReference type="STRING" id="670386.D3BEX2"/>
<feature type="binding site" evidence="9">
    <location>
        <position position="405"/>
    </location>
    <ligand>
        <name>L-serine</name>
        <dbReference type="ChEBI" id="CHEBI:33384"/>
    </ligand>
</feature>
<dbReference type="InterPro" id="IPR010978">
    <property type="entry name" value="tRNA-bd_arm"/>
</dbReference>
<dbReference type="GO" id="GO:0006434">
    <property type="term" value="P:seryl-tRNA aminoacylation"/>
    <property type="evidence" value="ECO:0007669"/>
    <property type="project" value="InterPro"/>
</dbReference>
<evidence type="ECO:0000256" key="5">
    <source>
        <dbReference type="ARBA" id="ARBA00022840"/>
    </source>
</evidence>
<dbReference type="Pfam" id="PF00587">
    <property type="entry name" value="tRNA-synt_2b"/>
    <property type="match status" value="1"/>
</dbReference>
<dbReference type="InterPro" id="IPR033729">
    <property type="entry name" value="SerRS_core"/>
</dbReference>
<evidence type="ECO:0000313" key="13">
    <source>
        <dbReference type="EMBL" id="EFA80453.1"/>
    </source>
</evidence>
<comment type="similarity">
    <text evidence="1">Belongs to the class-II aminoacyl-tRNA synthetase family. Type-1 seryl-tRNA synthetase subfamily.</text>
</comment>
<dbReference type="SUPFAM" id="SSF46589">
    <property type="entry name" value="tRNA-binding arm"/>
    <property type="match status" value="1"/>
</dbReference>
<dbReference type="OMA" id="GYTPCFR"/>
<gene>
    <name evidence="13" type="primary">serS</name>
    <name evidence="13" type="ORF">PPL_07288</name>
</gene>
<evidence type="ECO:0000256" key="11">
    <source>
        <dbReference type="SAM" id="Coils"/>
    </source>
</evidence>
<evidence type="ECO:0000256" key="4">
    <source>
        <dbReference type="ARBA" id="ARBA00022741"/>
    </source>
</evidence>
<dbReference type="InterPro" id="IPR015866">
    <property type="entry name" value="Ser-tRNA-synth_1_N"/>
</dbReference>
<feature type="coiled-coil region" evidence="11">
    <location>
        <begin position="51"/>
        <end position="112"/>
    </location>
</feature>
<feature type="binding site" evidence="10">
    <location>
        <begin position="369"/>
        <end position="372"/>
    </location>
    <ligand>
        <name>ATP</name>
        <dbReference type="ChEBI" id="CHEBI:30616"/>
    </ligand>
</feature>
<feature type="site" description="Important for serine binding" evidence="9">
    <location>
        <position position="407"/>
    </location>
</feature>
<dbReference type="PIRSF" id="PIRSF001529">
    <property type="entry name" value="Ser-tRNA-synth_IIa"/>
    <property type="match status" value="1"/>
</dbReference>
<dbReference type="FunCoup" id="D3BEX2">
    <property type="interactions" value="703"/>
</dbReference>
<dbReference type="Gene3D" id="1.10.287.40">
    <property type="entry name" value="Serine-tRNA synthetase, tRNA binding domain"/>
    <property type="match status" value="1"/>
</dbReference>
<evidence type="ECO:0000256" key="3">
    <source>
        <dbReference type="ARBA" id="ARBA00022598"/>
    </source>
</evidence>
<feature type="domain" description="Aminoacyl-transfer RNA synthetases class-II family profile" evidence="12">
    <location>
        <begin position="199"/>
        <end position="431"/>
    </location>
</feature>
<keyword evidence="4" id="KW-0547">Nucleotide-binding</keyword>
<dbReference type="InterPro" id="IPR006195">
    <property type="entry name" value="aa-tRNA-synth_II"/>
</dbReference>
<dbReference type="InterPro" id="IPR002314">
    <property type="entry name" value="aa-tRNA-synt_IIb"/>
</dbReference>
<accession>D3BEX2</accession>
<sequence>MDHLWYKMGLDIVMFRAPDKGGNPDLIRLSQERRFKPVETVQTVIDLDMKLRDAKYRLDQTNAEYTKVNKELAIKKKAGESGEEVDKLVARAAEIDKNIVAYKLECAQAEDELKKAIKPIGNIVHESVPVSNNEDNNQVVRTWGEPKTQKDLLHHHELLEMIDGYDLVRGTNVSGHRCYFLKGVGVELNLAIINYGLAFLKKRSYTHLQTPFFMRKEIMAETAQLEQFDEELYKIVGGAQGEENEKYLIATSEQPISSYHRGEWIEEKDLPKMYSGYSTCFRKEAGAHGRDVWGIFRVHQFEKIEQFVITKPEDSWAMHEQMIATAEAFYQELGLPYQVISIVSGALNNAAAKKYDLEGWFPGYNQYRELVSCSNCTDYQSRDLEIRCGMKKQGQQQKKYVHMLNSTLAATTRVICCILENYQTEGGINVPKVLQPYMGGVEFIPFVKPKPKQK</sequence>
<evidence type="ECO:0000256" key="10">
    <source>
        <dbReference type="PIRSR" id="PIRSR001529-2"/>
    </source>
</evidence>
<keyword evidence="5 10" id="KW-0067">ATP-binding</keyword>
<keyword evidence="7 13" id="KW-0030">Aminoacyl-tRNA synthetase</keyword>
<dbReference type="EC" id="6.1.1.11" evidence="2"/>
<dbReference type="PRINTS" id="PR00981">
    <property type="entry name" value="TRNASYNTHSER"/>
</dbReference>
<evidence type="ECO:0000256" key="6">
    <source>
        <dbReference type="ARBA" id="ARBA00022917"/>
    </source>
</evidence>
<feature type="binding site" evidence="9">
    <location>
        <position position="251"/>
    </location>
    <ligand>
        <name>L-serine</name>
        <dbReference type="ChEBI" id="CHEBI:33384"/>
    </ligand>
</feature>
<dbReference type="EMBL" id="ADBJ01000031">
    <property type="protein sequence ID" value="EFA80453.1"/>
    <property type="molecule type" value="Genomic_DNA"/>
</dbReference>
<feature type="binding site" evidence="9">
    <location>
        <position position="282"/>
    </location>
    <ligand>
        <name>L-serine</name>
        <dbReference type="ChEBI" id="CHEBI:33384"/>
    </ligand>
</feature>
<feature type="binding site" evidence="9">
    <location>
        <position position="305"/>
    </location>
    <ligand>
        <name>L-serine</name>
        <dbReference type="ChEBI" id="CHEBI:33384"/>
    </ligand>
</feature>
<evidence type="ECO:0000256" key="9">
    <source>
        <dbReference type="PIRSR" id="PIRSR001529-1"/>
    </source>
</evidence>
<dbReference type="Proteomes" id="UP000001396">
    <property type="component" value="Unassembled WGS sequence"/>
</dbReference>
<reference evidence="13 14" key="1">
    <citation type="journal article" date="2011" name="Genome Res.">
        <title>Phylogeny-wide analysis of social amoeba genomes highlights ancient origins for complex intercellular communication.</title>
        <authorList>
            <person name="Heidel A.J."/>
            <person name="Lawal H.M."/>
            <person name="Felder M."/>
            <person name="Schilde C."/>
            <person name="Helps N.R."/>
            <person name="Tunggal B."/>
            <person name="Rivero F."/>
            <person name="John U."/>
            <person name="Schleicher M."/>
            <person name="Eichinger L."/>
            <person name="Platzer M."/>
            <person name="Noegel A.A."/>
            <person name="Schaap P."/>
            <person name="Gloeckner G."/>
        </authorList>
    </citation>
    <scope>NUCLEOTIDE SEQUENCE [LARGE SCALE GENOMIC DNA]</scope>
    <source>
        <strain evidence="14">ATCC 26659 / Pp 5 / PN500</strain>
    </source>
</reference>
<dbReference type="Pfam" id="PF02403">
    <property type="entry name" value="Seryl_tRNA_N"/>
    <property type="match status" value="1"/>
</dbReference>
<dbReference type="PROSITE" id="PS50862">
    <property type="entry name" value="AA_TRNA_LIGASE_II"/>
    <property type="match status" value="1"/>
</dbReference>
<evidence type="ECO:0000313" key="14">
    <source>
        <dbReference type="Proteomes" id="UP000001396"/>
    </source>
</evidence>
<keyword evidence="14" id="KW-1185">Reference proteome</keyword>
<feature type="binding site" evidence="10">
    <location>
        <begin position="282"/>
        <end position="284"/>
    </location>
    <ligand>
        <name>ATP</name>
        <dbReference type="ChEBI" id="CHEBI:30616"/>
    </ligand>
</feature>
<organism evidence="13 14">
    <name type="scientific">Heterostelium pallidum (strain ATCC 26659 / Pp 5 / PN500)</name>
    <name type="common">Cellular slime mold</name>
    <name type="synonym">Polysphondylium pallidum</name>
    <dbReference type="NCBI Taxonomy" id="670386"/>
    <lineage>
        <taxon>Eukaryota</taxon>
        <taxon>Amoebozoa</taxon>
        <taxon>Evosea</taxon>
        <taxon>Eumycetozoa</taxon>
        <taxon>Dictyostelia</taxon>
        <taxon>Acytosteliales</taxon>
        <taxon>Acytosteliaceae</taxon>
        <taxon>Heterostelium</taxon>
    </lineage>
</organism>
<evidence type="ECO:0000256" key="2">
    <source>
        <dbReference type="ARBA" id="ARBA00012840"/>
    </source>
</evidence>
<keyword evidence="11" id="KW-0175">Coiled coil</keyword>
<dbReference type="GeneID" id="31362769"/>
<evidence type="ECO:0000256" key="7">
    <source>
        <dbReference type="ARBA" id="ARBA00023146"/>
    </source>
</evidence>
<evidence type="ECO:0000256" key="8">
    <source>
        <dbReference type="ARBA" id="ARBA00031113"/>
    </source>
</evidence>
<dbReference type="GO" id="GO:0005524">
    <property type="term" value="F:ATP binding"/>
    <property type="evidence" value="ECO:0007669"/>
    <property type="project" value="UniProtKB-KW"/>
</dbReference>
<evidence type="ECO:0000256" key="1">
    <source>
        <dbReference type="ARBA" id="ARBA00010728"/>
    </source>
</evidence>
<dbReference type="InterPro" id="IPR045864">
    <property type="entry name" value="aa-tRNA-synth_II/BPL/LPL"/>
</dbReference>
<proteinExistence type="inferred from homology"/>
<name>D3BEX2_HETP5</name>
<evidence type="ECO:0000259" key="12">
    <source>
        <dbReference type="PROSITE" id="PS50862"/>
    </source>
</evidence>
<dbReference type="RefSeq" id="XP_020432573.1">
    <property type="nucleotide sequence ID" value="XM_020578125.1"/>
</dbReference>
<keyword evidence="3" id="KW-0436">Ligase</keyword>
<dbReference type="SUPFAM" id="SSF55681">
    <property type="entry name" value="Class II aaRS and biotin synthetases"/>
    <property type="match status" value="1"/>
</dbReference>
<dbReference type="FunFam" id="3.30.930.10:FF:000026">
    <property type="entry name" value="Seryl-tRNA synthetase, cytoplasmic"/>
    <property type="match status" value="1"/>
</dbReference>
<dbReference type="InterPro" id="IPR002317">
    <property type="entry name" value="Ser-tRNA-ligase_type_1"/>
</dbReference>
<feature type="binding site" evidence="10">
    <location>
        <begin position="298"/>
        <end position="301"/>
    </location>
    <ligand>
        <name>ATP</name>
        <dbReference type="ChEBI" id="CHEBI:30616"/>
    </ligand>
</feature>
<dbReference type="InParanoid" id="D3BEX2"/>
<dbReference type="AlphaFoldDB" id="D3BEX2"/>
<dbReference type="CDD" id="cd00770">
    <property type="entry name" value="SerRS_core"/>
    <property type="match status" value="1"/>
</dbReference>
<dbReference type="InterPro" id="IPR042103">
    <property type="entry name" value="SerRS_1_N_sf"/>
</dbReference>